<organism evidence="1 2">
    <name type="scientific">Hydra vulgaris</name>
    <name type="common">Hydra</name>
    <name type="synonym">Hydra attenuata</name>
    <dbReference type="NCBI Taxonomy" id="6087"/>
    <lineage>
        <taxon>Eukaryota</taxon>
        <taxon>Metazoa</taxon>
        <taxon>Cnidaria</taxon>
        <taxon>Hydrozoa</taxon>
        <taxon>Hydroidolina</taxon>
        <taxon>Anthoathecata</taxon>
        <taxon>Aplanulata</taxon>
        <taxon>Hydridae</taxon>
        <taxon>Hydra</taxon>
    </lineage>
</organism>
<sequence>MVLEPNPFQDFYRGEIRFEDQIGIVFASPILLNLLKEATIMFADATFKVVPTNSSCGQLFNILTEVREIILPIVHILMSGKKQGLYKAALEKVKEPENDFSSNVSMVD</sequence>
<proteinExistence type="predicted"/>
<evidence type="ECO:0000313" key="1">
    <source>
        <dbReference type="Proteomes" id="UP001652625"/>
    </source>
</evidence>
<accession>A0ABM4CL04</accession>
<protein>
    <submittedName>
        <fullName evidence="2">Uncharacterized protein LOC136085012</fullName>
    </submittedName>
</protein>
<evidence type="ECO:0000313" key="2">
    <source>
        <dbReference type="RefSeq" id="XP_065662459.1"/>
    </source>
</evidence>
<dbReference type="RefSeq" id="XP_065662459.1">
    <property type="nucleotide sequence ID" value="XM_065806387.1"/>
</dbReference>
<dbReference type="Proteomes" id="UP001652625">
    <property type="component" value="Chromosome 09"/>
</dbReference>
<name>A0ABM4CL04_HYDVU</name>
<reference evidence="2" key="1">
    <citation type="submission" date="2025-08" db="UniProtKB">
        <authorList>
            <consortium name="RefSeq"/>
        </authorList>
    </citation>
    <scope>IDENTIFICATION</scope>
</reference>
<gene>
    <name evidence="2" type="primary">LOC136085012</name>
</gene>
<keyword evidence="1" id="KW-1185">Reference proteome</keyword>
<dbReference type="GeneID" id="136085012"/>